<dbReference type="Proteomes" id="UP001500975">
    <property type="component" value="Unassembled WGS sequence"/>
</dbReference>
<reference evidence="7" key="1">
    <citation type="journal article" date="2019" name="Int. J. Syst. Evol. Microbiol.">
        <title>The Global Catalogue of Microorganisms (GCM) 10K type strain sequencing project: providing services to taxonomists for standard genome sequencing and annotation.</title>
        <authorList>
            <consortium name="The Broad Institute Genomics Platform"/>
            <consortium name="The Broad Institute Genome Sequencing Center for Infectious Disease"/>
            <person name="Wu L."/>
            <person name="Ma J."/>
        </authorList>
    </citation>
    <scope>NUCLEOTIDE SEQUENCE [LARGE SCALE GENOMIC DNA]</scope>
    <source>
        <strain evidence="7">JCM 17804</strain>
    </source>
</reference>
<comment type="caution">
    <text evidence="6">The sequence shown here is derived from an EMBL/GenBank/DDBJ whole genome shotgun (WGS) entry which is preliminary data.</text>
</comment>
<evidence type="ECO:0000313" key="6">
    <source>
        <dbReference type="EMBL" id="GAA4344205.1"/>
    </source>
</evidence>
<protein>
    <submittedName>
        <fullName evidence="6">LLM class flavin-dependent oxidoreductase</fullName>
    </submittedName>
</protein>
<gene>
    <name evidence="6" type="ORF">GCM10023165_27190</name>
</gene>
<dbReference type="InterPro" id="IPR050766">
    <property type="entry name" value="Bact_Lucif_Oxidored"/>
</dbReference>
<dbReference type="SUPFAM" id="SSF51679">
    <property type="entry name" value="Bacterial luciferase-like"/>
    <property type="match status" value="1"/>
</dbReference>
<dbReference type="EMBL" id="BAABGJ010000026">
    <property type="protein sequence ID" value="GAA4344205.1"/>
    <property type="molecule type" value="Genomic_DNA"/>
</dbReference>
<name>A0ABP8HTG6_9BURK</name>
<dbReference type="InterPro" id="IPR011251">
    <property type="entry name" value="Luciferase-like_dom"/>
</dbReference>
<keyword evidence="3" id="KW-0560">Oxidoreductase</keyword>
<dbReference type="Gene3D" id="3.20.20.30">
    <property type="entry name" value="Luciferase-like domain"/>
    <property type="match status" value="1"/>
</dbReference>
<evidence type="ECO:0000256" key="1">
    <source>
        <dbReference type="ARBA" id="ARBA00010426"/>
    </source>
</evidence>
<feature type="domain" description="Luciferase-like" evidence="5">
    <location>
        <begin position="1"/>
        <end position="321"/>
    </location>
</feature>
<keyword evidence="7" id="KW-1185">Reference proteome</keyword>
<evidence type="ECO:0000256" key="2">
    <source>
        <dbReference type="ARBA" id="ARBA00022630"/>
    </source>
</evidence>
<evidence type="ECO:0000256" key="4">
    <source>
        <dbReference type="ARBA" id="ARBA00023033"/>
    </source>
</evidence>
<sequence length="371" mass="41071">MHLGFFTMPLHPLSRNYPDTLEEDRQAIILADRLGFTEAFVGEHVTDLSEPISSSLMFLASLASDTRQIKLGSGTVNLPNNHPVAVAAQVAMLDNLLRGRFLFGIGPGGLKSDSEAFGNLDEDRTAMFVEAIDHILAMWQDEAPIVRDGKYWNIRMDRTYMRELGQGMMLKPYQGRVPDIFATVVAPYSKGIVAAAERGWLPVTGDMLQPVWQATHWPLYEKGCRNVGRAADRSDWRVGVNIFVADNEATARTYGGSAEGPYGQRWESLRTRFVFNGRMDLFKSDLGMPDSAIDAQYLVDNLTISGTPEQVAEKLLARHDALGGFGTVLYVGADWQDPALARRSMELMATRVMPMVNAVLADREPRTGTLG</sequence>
<comment type="similarity">
    <text evidence="1">Belongs to the bacterial luciferase oxidoreductase family.</text>
</comment>
<keyword evidence="2" id="KW-0285">Flavoprotein</keyword>
<dbReference type="InterPro" id="IPR036661">
    <property type="entry name" value="Luciferase-like_sf"/>
</dbReference>
<dbReference type="Pfam" id="PF00296">
    <property type="entry name" value="Bac_luciferase"/>
    <property type="match status" value="1"/>
</dbReference>
<evidence type="ECO:0000259" key="5">
    <source>
        <dbReference type="Pfam" id="PF00296"/>
    </source>
</evidence>
<accession>A0ABP8HTG6</accession>
<organism evidence="6 7">
    <name type="scientific">Variovorax defluvii</name>
    <dbReference type="NCBI Taxonomy" id="913761"/>
    <lineage>
        <taxon>Bacteria</taxon>
        <taxon>Pseudomonadati</taxon>
        <taxon>Pseudomonadota</taxon>
        <taxon>Betaproteobacteria</taxon>
        <taxon>Burkholderiales</taxon>
        <taxon>Comamonadaceae</taxon>
        <taxon>Variovorax</taxon>
    </lineage>
</organism>
<dbReference type="PANTHER" id="PTHR30137">
    <property type="entry name" value="LUCIFERASE-LIKE MONOOXYGENASE"/>
    <property type="match status" value="1"/>
</dbReference>
<dbReference type="RefSeq" id="WP_345538488.1">
    <property type="nucleotide sequence ID" value="NZ_BAABGJ010000026.1"/>
</dbReference>
<keyword evidence="4" id="KW-0503">Monooxygenase</keyword>
<evidence type="ECO:0000313" key="7">
    <source>
        <dbReference type="Proteomes" id="UP001500975"/>
    </source>
</evidence>
<dbReference type="PANTHER" id="PTHR30137:SF16">
    <property type="entry name" value="BLL0895 PROTEIN"/>
    <property type="match status" value="1"/>
</dbReference>
<proteinExistence type="inferred from homology"/>
<evidence type="ECO:0000256" key="3">
    <source>
        <dbReference type="ARBA" id="ARBA00023002"/>
    </source>
</evidence>